<gene>
    <name evidence="2" type="ORF">EV189_0569</name>
</gene>
<dbReference type="AlphaFoldDB" id="A0A4Q7NVQ0"/>
<dbReference type="GO" id="GO:0046686">
    <property type="term" value="P:response to cadmium ion"/>
    <property type="evidence" value="ECO:0007669"/>
    <property type="project" value="TreeGrafter"/>
</dbReference>
<dbReference type="Proteomes" id="UP000293638">
    <property type="component" value="Unassembled WGS sequence"/>
</dbReference>
<dbReference type="Pfam" id="PF12840">
    <property type="entry name" value="HTH_20"/>
    <property type="match status" value="1"/>
</dbReference>
<sequence length="234" mass="24442">MTVRAEALAGFASLLADRSRAEMCLALLDGRAWTAGELARQAGIAASTASGHLSLLVSAGLLAEERQGRHRYVRLADAETADLIEDLAAAVGAPERPTSLRTVRAGKELAAARTCYDHLAGALGVQLLDALVDRSLVARSDGLALTPAGRTWFLDVLGPVALEVGTRPLLRTCLDWTERRHHLGGALAAGLLQELVRREWVSRAAGHRAVAVTPAGAAGLQSLLGVRAGGSPGR</sequence>
<feature type="domain" description="HTH arsR-type" evidence="1">
    <location>
        <begin position="1"/>
        <end position="95"/>
    </location>
</feature>
<dbReference type="SUPFAM" id="SSF46785">
    <property type="entry name" value="Winged helix' DNA-binding domain"/>
    <property type="match status" value="1"/>
</dbReference>
<comment type="caution">
    <text evidence="2">The sequence shown here is derived from an EMBL/GenBank/DDBJ whole genome shotgun (WGS) entry which is preliminary data.</text>
</comment>
<dbReference type="PANTHER" id="PTHR39168">
    <property type="entry name" value="TRANSCRIPTIONAL REGULATOR-RELATED"/>
    <property type="match status" value="1"/>
</dbReference>
<dbReference type="InterPro" id="IPR052543">
    <property type="entry name" value="HTH_Metal-responsive_Reg"/>
</dbReference>
<protein>
    <submittedName>
        <fullName evidence="2">DNA-binding transcriptional ArsR family regulator</fullName>
    </submittedName>
</protein>
<dbReference type="PRINTS" id="PR00778">
    <property type="entry name" value="HTHARSR"/>
</dbReference>
<dbReference type="GO" id="GO:0097063">
    <property type="term" value="F:cadmium ion sensor activity"/>
    <property type="evidence" value="ECO:0007669"/>
    <property type="project" value="TreeGrafter"/>
</dbReference>
<dbReference type="PROSITE" id="PS50987">
    <property type="entry name" value="HTH_ARSR_2"/>
    <property type="match status" value="1"/>
</dbReference>
<dbReference type="GO" id="GO:0032791">
    <property type="term" value="F:lead ion binding"/>
    <property type="evidence" value="ECO:0007669"/>
    <property type="project" value="TreeGrafter"/>
</dbReference>
<accession>A0A4Q7NVQ0</accession>
<keyword evidence="3" id="KW-1185">Reference proteome</keyword>
<evidence type="ECO:0000313" key="2">
    <source>
        <dbReference type="EMBL" id="RZS91331.1"/>
    </source>
</evidence>
<organism evidence="2 3">
    <name type="scientific">Motilibacter rhizosphaerae</name>
    <dbReference type="NCBI Taxonomy" id="598652"/>
    <lineage>
        <taxon>Bacteria</taxon>
        <taxon>Bacillati</taxon>
        <taxon>Actinomycetota</taxon>
        <taxon>Actinomycetes</taxon>
        <taxon>Motilibacterales</taxon>
        <taxon>Motilibacteraceae</taxon>
        <taxon>Motilibacter</taxon>
    </lineage>
</organism>
<keyword evidence="2" id="KW-0238">DNA-binding</keyword>
<dbReference type="InterPro" id="IPR001845">
    <property type="entry name" value="HTH_ArsR_DNA-bd_dom"/>
</dbReference>
<dbReference type="InterPro" id="IPR011991">
    <property type="entry name" value="ArsR-like_HTH"/>
</dbReference>
<dbReference type="GO" id="GO:0003677">
    <property type="term" value="F:DNA binding"/>
    <property type="evidence" value="ECO:0007669"/>
    <property type="project" value="UniProtKB-KW"/>
</dbReference>
<dbReference type="PANTHER" id="PTHR39168:SF1">
    <property type="entry name" value="TRANSCRIPTIONAL REGULATORY PROTEIN"/>
    <property type="match status" value="1"/>
</dbReference>
<dbReference type="Gene3D" id="1.10.10.10">
    <property type="entry name" value="Winged helix-like DNA-binding domain superfamily/Winged helix DNA-binding domain"/>
    <property type="match status" value="1"/>
</dbReference>
<evidence type="ECO:0000259" key="1">
    <source>
        <dbReference type="PROSITE" id="PS50987"/>
    </source>
</evidence>
<dbReference type="InterPro" id="IPR036388">
    <property type="entry name" value="WH-like_DNA-bd_sf"/>
</dbReference>
<dbReference type="CDD" id="cd00090">
    <property type="entry name" value="HTH_ARSR"/>
    <property type="match status" value="1"/>
</dbReference>
<evidence type="ECO:0000313" key="3">
    <source>
        <dbReference type="Proteomes" id="UP000293638"/>
    </source>
</evidence>
<dbReference type="SMART" id="SM00418">
    <property type="entry name" value="HTH_ARSR"/>
    <property type="match status" value="1"/>
</dbReference>
<dbReference type="GO" id="GO:0010288">
    <property type="term" value="P:response to lead ion"/>
    <property type="evidence" value="ECO:0007669"/>
    <property type="project" value="TreeGrafter"/>
</dbReference>
<proteinExistence type="predicted"/>
<name>A0A4Q7NVQ0_9ACTN</name>
<reference evidence="2 3" key="1">
    <citation type="submission" date="2019-02" db="EMBL/GenBank/DDBJ databases">
        <title>Genomic Encyclopedia of Type Strains, Phase IV (KMG-IV): sequencing the most valuable type-strain genomes for metagenomic binning, comparative biology and taxonomic classification.</title>
        <authorList>
            <person name="Goeker M."/>
        </authorList>
    </citation>
    <scope>NUCLEOTIDE SEQUENCE [LARGE SCALE GENOMIC DNA]</scope>
    <source>
        <strain evidence="2 3">DSM 45622</strain>
    </source>
</reference>
<dbReference type="RefSeq" id="WP_231116010.1">
    <property type="nucleotide sequence ID" value="NZ_SGXD01000001.1"/>
</dbReference>
<dbReference type="EMBL" id="SGXD01000001">
    <property type="protein sequence ID" value="RZS91331.1"/>
    <property type="molecule type" value="Genomic_DNA"/>
</dbReference>
<dbReference type="InterPro" id="IPR036390">
    <property type="entry name" value="WH_DNA-bd_sf"/>
</dbReference>
<dbReference type="GO" id="GO:0003700">
    <property type="term" value="F:DNA-binding transcription factor activity"/>
    <property type="evidence" value="ECO:0007669"/>
    <property type="project" value="InterPro"/>
</dbReference>